<organism evidence="2 3">
    <name type="scientific">Aspergillus turcosus</name>
    <dbReference type="NCBI Taxonomy" id="1245748"/>
    <lineage>
        <taxon>Eukaryota</taxon>
        <taxon>Fungi</taxon>
        <taxon>Dikarya</taxon>
        <taxon>Ascomycota</taxon>
        <taxon>Pezizomycotina</taxon>
        <taxon>Eurotiomycetes</taxon>
        <taxon>Eurotiomycetidae</taxon>
        <taxon>Eurotiales</taxon>
        <taxon>Aspergillaceae</taxon>
        <taxon>Aspergillus</taxon>
        <taxon>Aspergillus subgen. Fumigati</taxon>
    </lineage>
</organism>
<keyword evidence="1" id="KW-0472">Membrane</keyword>
<dbReference type="STRING" id="1245748.A0A421D632"/>
<feature type="transmembrane region" description="Helical" evidence="1">
    <location>
        <begin position="859"/>
        <end position="880"/>
    </location>
</feature>
<keyword evidence="1" id="KW-1133">Transmembrane helix</keyword>
<keyword evidence="3" id="KW-1185">Reference proteome</keyword>
<dbReference type="EMBL" id="NIDN02000076">
    <property type="protein sequence ID" value="RLL97490.1"/>
    <property type="molecule type" value="Genomic_DNA"/>
</dbReference>
<protein>
    <submittedName>
        <fullName evidence="2">Uncharacterized protein</fullName>
    </submittedName>
</protein>
<name>A0A421D632_9EURO</name>
<gene>
    <name evidence="2" type="ORF">CFD26_102955</name>
</gene>
<dbReference type="OrthoDB" id="3235083at2759"/>
<evidence type="ECO:0000313" key="2">
    <source>
        <dbReference type="EMBL" id="RLL97490.1"/>
    </source>
</evidence>
<dbReference type="Proteomes" id="UP000215289">
    <property type="component" value="Unassembled WGS sequence"/>
</dbReference>
<evidence type="ECO:0000256" key="1">
    <source>
        <dbReference type="SAM" id="Phobius"/>
    </source>
</evidence>
<comment type="caution">
    <text evidence="2">The sequence shown here is derived from an EMBL/GenBank/DDBJ whole genome shotgun (WGS) entry which is preliminary data.</text>
</comment>
<dbReference type="AlphaFoldDB" id="A0A421D632"/>
<feature type="transmembrane region" description="Helical" evidence="1">
    <location>
        <begin position="960"/>
        <end position="979"/>
    </location>
</feature>
<keyword evidence="1" id="KW-0812">Transmembrane</keyword>
<reference evidence="2 3" key="1">
    <citation type="submission" date="2018-08" db="EMBL/GenBank/DDBJ databases">
        <title>Draft genome sequences of two Aspergillus turcosus clinical strains isolated from bronchoalveolar lavage fluid: one azole-susceptible and the other azole-resistant.</title>
        <authorList>
            <person name="Parent-Michaud M."/>
            <person name="Dufresne P.J."/>
            <person name="Fournier E."/>
            <person name="Martineau C."/>
            <person name="Moreira S."/>
            <person name="Perkins V."/>
            <person name="De Repentigny L."/>
            <person name="Dufresne S.F."/>
        </authorList>
    </citation>
    <scope>NUCLEOTIDE SEQUENCE [LARGE SCALE GENOMIC DNA]</scope>
    <source>
        <strain evidence="2">HMR AF 1038</strain>
    </source>
</reference>
<proteinExistence type="predicted"/>
<sequence>MATVHHDAELMTTYRAAVVKPASEFVSFRDGPDSIGVLSRADDGEVFIVTTSPAGQRVSHEAHKFFGLSGRVAAFTAVTTDDGVSFLLASETGTGRHDLTLFCQLSHEEISAPPATKVYKCTAPPVKNVYLSDTLDDDGFPTAVCTPYRWDKFEEVDIKPLTVHNGALKYHDDWDFTANVVKVLDIAVGYTPMGAGVWVLYKSHEEEKVYLQFKNNVVRGDDRFEVVFPVHNSSTSLSTYIDPKGYSALLLGGSELSLYTRSEYLYHDATASARVQLPRGITTMHVAQKEDSIIVWYADSLQAGYYYSTSRDTFDKGELIQFLPDNSGRAMHGLLWDLPAQGTVVRTLTTLNDEGYLTLWHQGVSAGFWEQFPFHVDASDSYTPISAYAIRFQVEYPAKPHAISQCQVHLVSTGVVRVYSNGKPIFIGPKGTWHETDARGVLNITIPTQDITCHTIHITSLKPKGSNDEISVVAEPFDPSAKVSANLARIKTVNDLLTARVQTESGEPGRLVVAPGTLTGDRAATLADGIAKCMQAHNEVACQKSSSGLSAATYRPPVSKDWSLFSLWDKLMDLVNKGAKLLKAELKRLEDDVPGPWKLIVHYLEEPFEFVIDSIVTAMKAANFLIKLLEAEWEILKGWLGFVFHWPEIKTCARGITAWVNSSLDWAEDKVEDLTQAVQKYTSELASVLDGDQNVANSAPSYSLNGAPGSSDPKVKGLQNSVQHNWALDILLDPGHVTGFSLMKIQGASAEEEDVITSDPGFQRVFEYLQEAFADLKTMLMKTFGNITEWFSTDMSTGEFLARLGRDILAGIVRIAGDVVSAVVELFEAILQAIRKLINLEIVIPVLTPLFNKITGQKLSILGVLSIVLAIPMTVVCRAVTGKAPPDVSGLTKDFWNQYTSSGSDGGHSSRVMAVAGIGDMAAFADNVILISTDAGRTTAAVRTAVDGLKALTLVDVGGFNLFDIILAIFKLISAGAAYPWPGHFPRDTVYHYLSFGANALKVGTIVICIQARYFTKMDLTLNHLCMNVPIAICSVADTVFKAIIYVHDVEAKDNPQVVFQIIETTLALAGDILNVVGTGCAVAEQEEVSAVCAALALGCTVIGGITSIAELSDKYHLGREYQLSGGKEIEVNEEKGALLLQQD</sequence>
<feature type="transmembrane region" description="Helical" evidence="1">
    <location>
        <begin position="991"/>
        <end position="1010"/>
    </location>
</feature>
<accession>A0A421D632</accession>
<evidence type="ECO:0000313" key="3">
    <source>
        <dbReference type="Proteomes" id="UP000215289"/>
    </source>
</evidence>